<evidence type="ECO:0000256" key="12">
    <source>
        <dbReference type="ARBA" id="ARBA00045788"/>
    </source>
</evidence>
<feature type="chain" id="PRO_5041714079" description="UPAR/Ly6 domain-containing protein qvr" evidence="14">
    <location>
        <begin position="30"/>
        <end position="151"/>
    </location>
</feature>
<keyword evidence="7" id="KW-0325">Glycoprotein</keyword>
<accession>A0AA88IBQ0</accession>
<comment type="function">
    <text evidence="12">Bifunctional regulator of neuronal activity in the mushroom body, and possibly other regions of the brain, that acts as a signaling molecule required for homeostatic regulation of sleep under normal conditions and after sleep deprivation. Reduces neuronal excitability by enhancing Sh/shaker K(+) channel activity; possibly by stabilizing Sh/shaker to increase protein levels, accelerating its activation kinetics, slowing C-type inactivation and enhancing recovery from inactivation. Specifically affects the A-type K(+) current. Antagonizes nicotinic acetylcholine receptors (nAChRs) to reduce synaptic transmission, possibly by preventing their localization to the cell surface. Required for regulation of neuromuscular excitability and plasticity at neuromuscular junctions.</text>
</comment>
<dbReference type="GO" id="GO:0048511">
    <property type="term" value="P:rhythmic process"/>
    <property type="evidence" value="ECO:0007669"/>
    <property type="project" value="UniProtKB-KW"/>
</dbReference>
<evidence type="ECO:0000256" key="1">
    <source>
        <dbReference type="ARBA" id="ARBA00004471"/>
    </source>
</evidence>
<evidence type="ECO:0000256" key="4">
    <source>
        <dbReference type="ARBA" id="ARBA00022729"/>
    </source>
</evidence>
<proteinExistence type="inferred from homology"/>
<comment type="subunit">
    <text evidence="13">Interacts (via loop 2 of the three-fingered Ly-6 domain) with Sh/shaker; this interaction may stabilize both components of the complex and may be required for targeting or retention of Sh/shaker to neural cell projections. Interacts (via loop 2 of the three-fingered Ly-6 domain) with nAChRalpha3 and potentially other nicotinic acetylcholine receptors; this interaction is required for antagonism of nicotinic acetylcholine receptors.</text>
</comment>
<evidence type="ECO:0000256" key="9">
    <source>
        <dbReference type="ARBA" id="ARBA00044499"/>
    </source>
</evidence>
<keyword evidence="6" id="KW-1015">Disulfide bond</keyword>
<dbReference type="PANTHER" id="PTHR33562">
    <property type="entry name" value="ATILLA, ISOFORM B-RELATED-RELATED"/>
    <property type="match status" value="1"/>
</dbReference>
<keyword evidence="5" id="KW-0090">Biological rhythms</keyword>
<dbReference type="GO" id="GO:0032222">
    <property type="term" value="P:regulation of synaptic transmission, cholinergic"/>
    <property type="evidence" value="ECO:0007669"/>
    <property type="project" value="InterPro"/>
</dbReference>
<sequence length="151" mass="16913">MTGKLFLTDSLVLFSLSCLLLGIIPGSISQECQKDRIIDCYDCDSLHDDRCRDPFNFTVAPKDQPPLKSCKGCCVKMVQNQGRSNERFRRTCTDDIQINLFMVDHVCMLEGSGKGHMCFCEEDRCNSANLCKYDGFLTAVALLLFLAALHA</sequence>
<evidence type="ECO:0000256" key="2">
    <source>
        <dbReference type="ARBA" id="ARBA00010522"/>
    </source>
</evidence>
<evidence type="ECO:0000313" key="15">
    <source>
        <dbReference type="EMBL" id="KAK2726278.1"/>
    </source>
</evidence>
<gene>
    <name evidence="15" type="ORF">QYM36_000663</name>
</gene>
<dbReference type="CDD" id="cd23595">
    <property type="entry name" value="TFP_LU_ECD_Qvr"/>
    <property type="match status" value="1"/>
</dbReference>
<keyword evidence="4 14" id="KW-0732">Signal</keyword>
<comment type="similarity">
    <text evidence="2">Belongs to the quiver family.</text>
</comment>
<dbReference type="PANTHER" id="PTHR33562:SF31">
    <property type="entry name" value="PROTEIN QUIVER"/>
    <property type="match status" value="1"/>
</dbReference>
<dbReference type="GO" id="GO:0045121">
    <property type="term" value="C:membrane raft"/>
    <property type="evidence" value="ECO:0007669"/>
    <property type="project" value="UniProtKB-SubCell"/>
</dbReference>
<dbReference type="InterPro" id="IPR031424">
    <property type="entry name" value="QVR-like"/>
</dbReference>
<keyword evidence="3" id="KW-0472">Membrane</keyword>
<dbReference type="EMBL" id="JAVRJZ010000002">
    <property type="protein sequence ID" value="KAK2726278.1"/>
    <property type="molecule type" value="Genomic_DNA"/>
</dbReference>
<evidence type="ECO:0000256" key="3">
    <source>
        <dbReference type="ARBA" id="ARBA00022475"/>
    </source>
</evidence>
<evidence type="ECO:0000256" key="7">
    <source>
        <dbReference type="ARBA" id="ARBA00023180"/>
    </source>
</evidence>
<evidence type="ECO:0000256" key="13">
    <source>
        <dbReference type="ARBA" id="ARBA00046769"/>
    </source>
</evidence>
<protein>
    <recommendedName>
        <fullName evidence="10">UPAR/Ly6 domain-containing protein qvr</fullName>
    </recommendedName>
    <alternativeName>
        <fullName evidence="11">Protein quiver</fullName>
    </alternativeName>
    <alternativeName>
        <fullName evidence="8">Protein sleepless</fullName>
    </alternativeName>
</protein>
<dbReference type="Proteomes" id="UP001187531">
    <property type="component" value="Unassembled WGS sequence"/>
</dbReference>
<comment type="subcellular location">
    <subcellularLocation>
        <location evidence="1">Cell membrane</location>
        <topology evidence="1">Lipid-anchor</topology>
        <topology evidence="1">GPI-anchor</topology>
        <orientation evidence="1">Extracellular side</orientation>
    </subcellularLocation>
    <subcellularLocation>
        <location evidence="9">Membrane raft</location>
        <topology evidence="9">Lipid-anchor</topology>
        <topology evidence="9">GPI-anchor</topology>
        <orientation evidence="9">Extracellular side</orientation>
    </subcellularLocation>
</comment>
<evidence type="ECO:0000256" key="11">
    <source>
        <dbReference type="ARBA" id="ARBA00044561"/>
    </source>
</evidence>
<evidence type="ECO:0000256" key="10">
    <source>
        <dbReference type="ARBA" id="ARBA00044524"/>
    </source>
</evidence>
<evidence type="ECO:0000256" key="8">
    <source>
        <dbReference type="ARBA" id="ARBA00031037"/>
    </source>
</evidence>
<feature type="signal peptide" evidence="14">
    <location>
        <begin position="1"/>
        <end position="29"/>
    </location>
</feature>
<dbReference type="InterPro" id="IPR050975">
    <property type="entry name" value="Sleep_regulator"/>
</dbReference>
<evidence type="ECO:0000256" key="5">
    <source>
        <dbReference type="ARBA" id="ARBA00023108"/>
    </source>
</evidence>
<evidence type="ECO:0000256" key="14">
    <source>
        <dbReference type="SAM" id="SignalP"/>
    </source>
</evidence>
<keyword evidence="16" id="KW-1185">Reference proteome</keyword>
<dbReference type="GO" id="GO:0005886">
    <property type="term" value="C:plasma membrane"/>
    <property type="evidence" value="ECO:0007669"/>
    <property type="project" value="UniProtKB-SubCell"/>
</dbReference>
<evidence type="ECO:0000256" key="6">
    <source>
        <dbReference type="ARBA" id="ARBA00023157"/>
    </source>
</evidence>
<dbReference type="AlphaFoldDB" id="A0AA88IBQ0"/>
<name>A0AA88IBQ0_ARTSF</name>
<reference evidence="15" key="1">
    <citation type="submission" date="2023-07" db="EMBL/GenBank/DDBJ databases">
        <title>Chromosome-level genome assembly of Artemia franciscana.</title>
        <authorList>
            <person name="Jo E."/>
        </authorList>
    </citation>
    <scope>NUCLEOTIDE SEQUENCE</scope>
    <source>
        <tissue evidence="15">Whole body</tissue>
    </source>
</reference>
<dbReference type="Pfam" id="PF17064">
    <property type="entry name" value="QVR"/>
    <property type="match status" value="1"/>
</dbReference>
<evidence type="ECO:0000313" key="16">
    <source>
        <dbReference type="Proteomes" id="UP001187531"/>
    </source>
</evidence>
<comment type="caution">
    <text evidence="15">The sequence shown here is derived from an EMBL/GenBank/DDBJ whole genome shotgun (WGS) entry which is preliminary data.</text>
</comment>
<organism evidence="15 16">
    <name type="scientific">Artemia franciscana</name>
    <name type="common">Brine shrimp</name>
    <name type="synonym">Artemia sanfranciscana</name>
    <dbReference type="NCBI Taxonomy" id="6661"/>
    <lineage>
        <taxon>Eukaryota</taxon>
        <taxon>Metazoa</taxon>
        <taxon>Ecdysozoa</taxon>
        <taxon>Arthropoda</taxon>
        <taxon>Crustacea</taxon>
        <taxon>Branchiopoda</taxon>
        <taxon>Anostraca</taxon>
        <taxon>Artemiidae</taxon>
        <taxon>Artemia</taxon>
    </lineage>
</organism>
<keyword evidence="3" id="KW-1003">Cell membrane</keyword>
<dbReference type="GO" id="GO:0030431">
    <property type="term" value="P:sleep"/>
    <property type="evidence" value="ECO:0007669"/>
    <property type="project" value="InterPro"/>
</dbReference>